<feature type="domain" description="AMP-binding enzyme C-terminal" evidence="3">
    <location>
        <begin position="452"/>
        <end position="530"/>
    </location>
</feature>
<dbReference type="InterPro" id="IPR045851">
    <property type="entry name" value="AMP-bd_C_sf"/>
</dbReference>
<dbReference type="Pfam" id="PF13193">
    <property type="entry name" value="AMP-binding_C"/>
    <property type="match status" value="1"/>
</dbReference>
<dbReference type="Gene3D" id="3.40.50.980">
    <property type="match status" value="2"/>
</dbReference>
<evidence type="ECO:0000313" key="5">
    <source>
        <dbReference type="Proteomes" id="UP000077519"/>
    </source>
</evidence>
<keyword evidence="5" id="KW-1185">Reference proteome</keyword>
<sequence>MSSSVDTLTPLVLDGVVPYPKEFAADYRDKGYWTGQTHSDLLADSVSEYPTRIAVVDDHRALTYAELADRVQAVAGEFDARGIGRGDRVVVHMPNTSEFVEVVFALFELGALPVFALAAHRRAELEQFCRATEARAYVTVDRFGSTSYTEIADEIRSAVANLVTVVVPVGKPSWATADAVPRRTRALPSDIAFLQLSGGTTGTPKLIPRTHDDYLYSVRESARICEIDETSVMLAALPISHNFTMSSPGLLGVVAVGGSVVMAPDPSPDTCLRLVEQHAVTHAPLVPPVLMAWLNSSARRVRDLTSLVSVWVGGAKLTEEVARRVRPELGCSLTQVFGMAEGLVNYTRVGDDDATVFGTQGRPISPDDEVRVVDDAGQPVETGMPGHLQTRGPYTIRGYFRAPEHNRTAFTMDGFYTTGDIVVQDDRGYLQVVGRSKDQINRGGEKVAPAVVENHLLAHEKIHDVSVVGIPDPVLGEKICAFVIRRDPDSDEPTAGQLRAFLRTQRKVAAYTVPDKFEFVSEFPTTSVGKIDKKSQSR</sequence>
<dbReference type="InterPro" id="IPR050237">
    <property type="entry name" value="ATP-dep_AMP-bd_enzyme"/>
</dbReference>
<reference evidence="4 5" key="1">
    <citation type="submission" date="2016-03" db="EMBL/GenBank/DDBJ databases">
        <title>Genome sequence of Rhodococcus kyotonensis KB10.</title>
        <authorList>
            <person name="Jeong H."/>
            <person name="Hong C.E."/>
            <person name="Jo S.H."/>
            <person name="Park J.M."/>
        </authorList>
    </citation>
    <scope>NUCLEOTIDE SEQUENCE [LARGE SCALE GENOMIC DNA]</scope>
    <source>
        <strain evidence="4 5">KB10</strain>
    </source>
</reference>
<dbReference type="SUPFAM" id="SSF56801">
    <property type="entry name" value="Acetyl-CoA synthetase-like"/>
    <property type="match status" value="1"/>
</dbReference>
<dbReference type="FunFam" id="2.30.38.10:FF:000003">
    <property type="entry name" value="Vibriobactin-specific 2,3-dihydroxybenzoate-AMP ligase"/>
    <property type="match status" value="1"/>
</dbReference>
<dbReference type="InterPro" id="IPR025110">
    <property type="entry name" value="AMP-bd_C"/>
</dbReference>
<organism evidence="4 5">
    <name type="scientific">Rhodococcoides kyotonense</name>
    <dbReference type="NCBI Taxonomy" id="398843"/>
    <lineage>
        <taxon>Bacteria</taxon>
        <taxon>Bacillati</taxon>
        <taxon>Actinomycetota</taxon>
        <taxon>Actinomycetes</taxon>
        <taxon>Mycobacteriales</taxon>
        <taxon>Nocardiaceae</taxon>
        <taxon>Rhodococcoides</taxon>
    </lineage>
</organism>
<dbReference type="PROSITE" id="PS00455">
    <property type="entry name" value="AMP_BINDING"/>
    <property type="match status" value="1"/>
</dbReference>
<feature type="domain" description="AMP-dependent synthetase/ligase" evidence="2">
    <location>
        <begin position="44"/>
        <end position="400"/>
    </location>
</feature>
<dbReference type="EMBL" id="LVHI01000012">
    <property type="protein sequence ID" value="OAK54568.1"/>
    <property type="molecule type" value="Genomic_DNA"/>
</dbReference>
<dbReference type="AlphaFoldDB" id="A0A177YHH9"/>
<dbReference type="Gene3D" id="3.30.300.30">
    <property type="match status" value="1"/>
</dbReference>
<keyword evidence="1 4" id="KW-0436">Ligase</keyword>
<evidence type="ECO:0000313" key="4">
    <source>
        <dbReference type="EMBL" id="OAK54568.1"/>
    </source>
</evidence>
<dbReference type="RefSeq" id="WP_068424988.1">
    <property type="nucleotide sequence ID" value="NZ_LVHI01000012.1"/>
</dbReference>
<dbReference type="Proteomes" id="UP000077519">
    <property type="component" value="Unassembled WGS sequence"/>
</dbReference>
<gene>
    <name evidence="4" type="primary">entE</name>
    <name evidence="4" type="ORF">A3K89_04215</name>
</gene>
<dbReference type="PANTHER" id="PTHR43767">
    <property type="entry name" value="LONG-CHAIN-FATTY-ACID--COA LIGASE"/>
    <property type="match status" value="1"/>
</dbReference>
<evidence type="ECO:0000259" key="2">
    <source>
        <dbReference type="Pfam" id="PF00501"/>
    </source>
</evidence>
<evidence type="ECO:0000259" key="3">
    <source>
        <dbReference type="Pfam" id="PF13193"/>
    </source>
</evidence>
<name>A0A177YHH9_9NOCA</name>
<protein>
    <submittedName>
        <fullName evidence="4">2,3-dihydroxybenzoate-AMP ligase</fullName>
    </submittedName>
</protein>
<accession>A0A177YHH9</accession>
<dbReference type="PANTHER" id="PTHR43767:SF1">
    <property type="entry name" value="NONRIBOSOMAL PEPTIDE SYNTHASE PES1 (EUROFUNG)-RELATED"/>
    <property type="match status" value="1"/>
</dbReference>
<comment type="caution">
    <text evidence="4">The sequence shown here is derived from an EMBL/GenBank/DDBJ whole genome shotgun (WGS) entry which is preliminary data.</text>
</comment>
<evidence type="ECO:0000256" key="1">
    <source>
        <dbReference type="ARBA" id="ARBA00022598"/>
    </source>
</evidence>
<dbReference type="Gene3D" id="2.30.38.10">
    <property type="entry name" value="Luciferase, Domain 3"/>
    <property type="match status" value="1"/>
</dbReference>
<proteinExistence type="predicted"/>
<dbReference type="InterPro" id="IPR020845">
    <property type="entry name" value="AMP-binding_CS"/>
</dbReference>
<dbReference type="GO" id="GO:0016878">
    <property type="term" value="F:acid-thiol ligase activity"/>
    <property type="evidence" value="ECO:0007669"/>
    <property type="project" value="UniProtKB-ARBA"/>
</dbReference>
<dbReference type="InterPro" id="IPR000873">
    <property type="entry name" value="AMP-dep_synth/lig_dom"/>
</dbReference>
<dbReference type="Pfam" id="PF00501">
    <property type="entry name" value="AMP-binding"/>
    <property type="match status" value="1"/>
</dbReference>